<evidence type="ECO:0000313" key="6">
    <source>
        <dbReference type="EMBL" id="RNB52520.1"/>
    </source>
</evidence>
<dbReference type="Pfam" id="PF00440">
    <property type="entry name" value="TetR_N"/>
    <property type="match status" value="1"/>
</dbReference>
<evidence type="ECO:0000256" key="3">
    <source>
        <dbReference type="ARBA" id="ARBA00023163"/>
    </source>
</evidence>
<dbReference type="SUPFAM" id="SSF48498">
    <property type="entry name" value="Tetracyclin repressor-like, C-terminal domain"/>
    <property type="match status" value="1"/>
</dbReference>
<dbReference type="PRINTS" id="PR00455">
    <property type="entry name" value="HTHTETR"/>
</dbReference>
<dbReference type="SUPFAM" id="SSF46689">
    <property type="entry name" value="Homeodomain-like"/>
    <property type="match status" value="1"/>
</dbReference>
<gene>
    <name evidence="6" type="ORF">EDM22_01480</name>
</gene>
<feature type="DNA-binding region" description="H-T-H motif" evidence="4">
    <location>
        <begin position="86"/>
        <end position="105"/>
    </location>
</feature>
<dbReference type="InterPro" id="IPR036271">
    <property type="entry name" value="Tet_transcr_reg_TetR-rel_C_sf"/>
</dbReference>
<reference evidence="6 7" key="1">
    <citation type="submission" date="2018-10" db="EMBL/GenBank/DDBJ databases">
        <title>Isolation, diversity and antibacterial activity of antinobacteria from the wheat rhizosphere soil.</title>
        <authorList>
            <person name="Sun T."/>
        </authorList>
    </citation>
    <scope>NUCLEOTIDE SEQUENCE [LARGE SCALE GENOMIC DNA]</scope>
    <source>
        <strain evidence="6 7">SJ-23</strain>
    </source>
</reference>
<proteinExistence type="predicted"/>
<evidence type="ECO:0000313" key="7">
    <source>
        <dbReference type="Proteomes" id="UP000275048"/>
    </source>
</evidence>
<evidence type="ECO:0000256" key="2">
    <source>
        <dbReference type="ARBA" id="ARBA00023125"/>
    </source>
</evidence>
<dbReference type="PROSITE" id="PS50977">
    <property type="entry name" value="HTH_TETR_2"/>
    <property type="match status" value="1"/>
</dbReference>
<dbReference type="EMBL" id="RHHB01000001">
    <property type="protein sequence ID" value="RNB52520.1"/>
    <property type="molecule type" value="Genomic_DNA"/>
</dbReference>
<dbReference type="GO" id="GO:0003700">
    <property type="term" value="F:DNA-binding transcription factor activity"/>
    <property type="evidence" value="ECO:0007669"/>
    <property type="project" value="TreeGrafter"/>
</dbReference>
<name>A0A3M8AMT5_9MICO</name>
<feature type="domain" description="HTH tetR-type" evidence="5">
    <location>
        <begin position="64"/>
        <end position="123"/>
    </location>
</feature>
<dbReference type="InterPro" id="IPR050109">
    <property type="entry name" value="HTH-type_TetR-like_transc_reg"/>
</dbReference>
<dbReference type="GO" id="GO:0000976">
    <property type="term" value="F:transcription cis-regulatory region binding"/>
    <property type="evidence" value="ECO:0007669"/>
    <property type="project" value="TreeGrafter"/>
</dbReference>
<dbReference type="Proteomes" id="UP000275048">
    <property type="component" value="Unassembled WGS sequence"/>
</dbReference>
<keyword evidence="2 4" id="KW-0238">DNA-binding</keyword>
<comment type="caution">
    <text evidence="6">The sequence shown here is derived from an EMBL/GenBank/DDBJ whole genome shotgun (WGS) entry which is preliminary data.</text>
</comment>
<dbReference type="InterPro" id="IPR009057">
    <property type="entry name" value="Homeodomain-like_sf"/>
</dbReference>
<dbReference type="InterPro" id="IPR049445">
    <property type="entry name" value="TetR_SbtR-like_C"/>
</dbReference>
<dbReference type="AlphaFoldDB" id="A0A3M8AMT5"/>
<evidence type="ECO:0000256" key="1">
    <source>
        <dbReference type="ARBA" id="ARBA00023015"/>
    </source>
</evidence>
<organism evidence="6 7">
    <name type="scientific">Agromyces tardus</name>
    <dbReference type="NCBI Taxonomy" id="2583849"/>
    <lineage>
        <taxon>Bacteria</taxon>
        <taxon>Bacillati</taxon>
        <taxon>Actinomycetota</taxon>
        <taxon>Actinomycetes</taxon>
        <taxon>Micrococcales</taxon>
        <taxon>Microbacteriaceae</taxon>
        <taxon>Agromyces</taxon>
    </lineage>
</organism>
<protein>
    <submittedName>
        <fullName evidence="6">TetR/AcrR family transcriptional regulator</fullName>
    </submittedName>
</protein>
<dbReference type="PANTHER" id="PTHR30055">
    <property type="entry name" value="HTH-TYPE TRANSCRIPTIONAL REGULATOR RUTR"/>
    <property type="match status" value="1"/>
</dbReference>
<dbReference type="InterPro" id="IPR001647">
    <property type="entry name" value="HTH_TetR"/>
</dbReference>
<evidence type="ECO:0000259" key="5">
    <source>
        <dbReference type="PROSITE" id="PS50977"/>
    </source>
</evidence>
<dbReference type="Pfam" id="PF21597">
    <property type="entry name" value="TetR_C_43"/>
    <property type="match status" value="1"/>
</dbReference>
<dbReference type="PANTHER" id="PTHR30055:SF234">
    <property type="entry name" value="HTH-TYPE TRANSCRIPTIONAL REGULATOR BETI"/>
    <property type="match status" value="1"/>
</dbReference>
<keyword evidence="1" id="KW-0805">Transcription regulation</keyword>
<sequence>MREGDIERLPFRRVEYTGGGLRSEASSGYVTGGSLHFASEVSSVTDPTLSALLDARRPTRADARRNFDALVVAGRDAFAEHGVDASLEDIARRAGVGIGTLYRNFPTRDALVEAVYLDEVAGVASFADELGDLPPFDALAAWLRRFADYASRKRVLLEGLNRDSELLQTCRNVMYQSGEPLLRRAQAAGVVRDDIGIDDAVRLVAGVAGVAFPIAEQRERVVDLALDGLRARPTG</sequence>
<keyword evidence="3" id="KW-0804">Transcription</keyword>
<keyword evidence="7" id="KW-1185">Reference proteome</keyword>
<dbReference type="OrthoDB" id="3192968at2"/>
<evidence type="ECO:0000256" key="4">
    <source>
        <dbReference type="PROSITE-ProRule" id="PRU00335"/>
    </source>
</evidence>
<accession>A0A3M8AMT5</accession>
<dbReference type="Gene3D" id="1.10.357.10">
    <property type="entry name" value="Tetracycline Repressor, domain 2"/>
    <property type="match status" value="1"/>
</dbReference>